<comment type="catalytic activity">
    <reaction evidence="1">
        <text>Hydrolyzes the link between N-acetylmuramoyl residues and L-amino acid residues in certain cell-wall glycopeptides.</text>
        <dbReference type="EC" id="3.5.1.28"/>
    </reaction>
</comment>
<dbReference type="AlphaFoldDB" id="A0A7S9D5M5"/>
<dbReference type="InterPro" id="IPR002508">
    <property type="entry name" value="MurNAc-LAA_cat"/>
</dbReference>
<dbReference type="Pfam" id="PF01520">
    <property type="entry name" value="Amidase_3"/>
    <property type="match status" value="1"/>
</dbReference>
<dbReference type="PANTHER" id="PTHR30404">
    <property type="entry name" value="N-ACETYLMURAMOYL-L-ALANINE AMIDASE"/>
    <property type="match status" value="1"/>
</dbReference>
<sequence>MSRNWGIVAVVVVSLVALLLASIDVGAAPARKVARARANTKPKPLAPETCEPRIFRIILDVGHTSESQGATSARNDVEFGFNLHLAKLIGERLKSAGFAATRVLVTDGKARASLLKRVGAANAARTDFFLSIHHDSVPDQMLEAWEFEGAKSFFSDRFSGHSLFVSERNPRFGASLAFARLLGKQLKDEGLQYATQYTLPLMGRYRHQLLDKDVGVYRYDGLVVLSQTNSAAVLLEAGSIINRDEEMAMNSPERQELIATAVTAAMREFCERR</sequence>
<dbReference type="GO" id="GO:0008745">
    <property type="term" value="F:N-acetylmuramoyl-L-alanine amidase activity"/>
    <property type="evidence" value="ECO:0007669"/>
    <property type="project" value="UniProtKB-EC"/>
</dbReference>
<evidence type="ECO:0000256" key="3">
    <source>
        <dbReference type="ARBA" id="ARBA00022801"/>
    </source>
</evidence>
<dbReference type="CDD" id="cd02696">
    <property type="entry name" value="MurNAc-LAA"/>
    <property type="match status" value="1"/>
</dbReference>
<evidence type="ECO:0000256" key="1">
    <source>
        <dbReference type="ARBA" id="ARBA00001561"/>
    </source>
</evidence>
<dbReference type="GO" id="GO:0009253">
    <property type="term" value="P:peptidoglycan catabolic process"/>
    <property type="evidence" value="ECO:0007669"/>
    <property type="project" value="InterPro"/>
</dbReference>
<dbReference type="KEGG" id="bcou:IC761_35320"/>
<proteinExistence type="predicted"/>
<dbReference type="PANTHER" id="PTHR30404:SF0">
    <property type="entry name" value="N-ACETYLMURAMOYL-L-ALANINE AMIDASE AMIC"/>
    <property type="match status" value="1"/>
</dbReference>
<protein>
    <recommendedName>
        <fullName evidence="2">N-acetylmuramoyl-L-alanine amidase</fullName>
        <ecNumber evidence="2">3.5.1.28</ecNumber>
    </recommendedName>
</protein>
<feature type="domain" description="MurNAc-LAA" evidence="4">
    <location>
        <begin position="118"/>
        <end position="267"/>
    </location>
</feature>
<dbReference type="RefSeq" id="WP_195801209.1">
    <property type="nucleotide sequence ID" value="NZ_CP061379.1"/>
</dbReference>
<evidence type="ECO:0000313" key="6">
    <source>
        <dbReference type="Proteomes" id="UP000594621"/>
    </source>
</evidence>
<dbReference type="GO" id="GO:0030288">
    <property type="term" value="C:outer membrane-bounded periplasmic space"/>
    <property type="evidence" value="ECO:0007669"/>
    <property type="project" value="TreeGrafter"/>
</dbReference>
<dbReference type="SMART" id="SM00646">
    <property type="entry name" value="Ami_3"/>
    <property type="match status" value="1"/>
</dbReference>
<keyword evidence="3" id="KW-0378">Hydrolase</keyword>
<evidence type="ECO:0000259" key="4">
    <source>
        <dbReference type="SMART" id="SM00646"/>
    </source>
</evidence>
<keyword evidence="6" id="KW-1185">Reference proteome</keyword>
<dbReference type="SUPFAM" id="SSF53187">
    <property type="entry name" value="Zn-dependent exopeptidases"/>
    <property type="match status" value="1"/>
</dbReference>
<dbReference type="EMBL" id="CP061379">
    <property type="protein sequence ID" value="QPF91646.1"/>
    <property type="molecule type" value="Genomic_DNA"/>
</dbReference>
<accession>A0A7S9D5M5</accession>
<dbReference type="InterPro" id="IPR050695">
    <property type="entry name" value="N-acetylmuramoyl_amidase_3"/>
</dbReference>
<gene>
    <name evidence="5" type="ORF">IC761_35320</name>
</gene>
<dbReference type="EC" id="3.5.1.28" evidence="2"/>
<organism evidence="5 6">
    <name type="scientific">Bradyrhizobium commune</name>
    <dbReference type="NCBI Taxonomy" id="83627"/>
    <lineage>
        <taxon>Bacteria</taxon>
        <taxon>Pseudomonadati</taxon>
        <taxon>Pseudomonadota</taxon>
        <taxon>Alphaproteobacteria</taxon>
        <taxon>Hyphomicrobiales</taxon>
        <taxon>Nitrobacteraceae</taxon>
        <taxon>Bradyrhizobium</taxon>
    </lineage>
</organism>
<evidence type="ECO:0000313" key="5">
    <source>
        <dbReference type="EMBL" id="QPF91646.1"/>
    </source>
</evidence>
<dbReference type="Proteomes" id="UP000594621">
    <property type="component" value="Chromosome"/>
</dbReference>
<name>A0A7S9D5M5_9BRAD</name>
<reference evidence="5 6" key="1">
    <citation type="submission" date="2020-09" db="EMBL/GenBank/DDBJ databases">
        <title>Complete genomes of bradyrhizobia occurring on native shrubby legumes in Australia.</title>
        <authorList>
            <person name="Lafay B."/>
        </authorList>
    </citation>
    <scope>NUCLEOTIDE SEQUENCE [LARGE SCALE GENOMIC DNA]</scope>
    <source>
        <strain evidence="5 6">BDV5040</strain>
    </source>
</reference>
<dbReference type="Gene3D" id="3.40.630.40">
    <property type="entry name" value="Zn-dependent exopeptidases"/>
    <property type="match status" value="1"/>
</dbReference>
<evidence type="ECO:0000256" key="2">
    <source>
        <dbReference type="ARBA" id="ARBA00011901"/>
    </source>
</evidence>